<dbReference type="SUPFAM" id="SSF81345">
    <property type="entry name" value="ABC transporter involved in vitamin B12 uptake, BtuC"/>
    <property type="match status" value="1"/>
</dbReference>
<dbReference type="InterPro" id="IPR001367">
    <property type="entry name" value="Fe_dep_repressor"/>
</dbReference>
<dbReference type="Pfam" id="PF00950">
    <property type="entry name" value="ABC-3"/>
    <property type="match status" value="1"/>
</dbReference>
<dbReference type="GO" id="GO:0055085">
    <property type="term" value="P:transmembrane transport"/>
    <property type="evidence" value="ECO:0007669"/>
    <property type="project" value="InterPro"/>
</dbReference>
<dbReference type="PANTHER" id="PTHR30477">
    <property type="entry name" value="ABC-TRANSPORTER METAL-BINDING PROTEIN"/>
    <property type="match status" value="1"/>
</dbReference>
<dbReference type="SMART" id="SM00529">
    <property type="entry name" value="HTH_DTXR"/>
    <property type="match status" value="1"/>
</dbReference>
<dbReference type="InterPro" id="IPR022689">
    <property type="entry name" value="Iron_dep_repressor"/>
</dbReference>
<feature type="domain" description="Iron dependent repressor metal binding and dimerisation" evidence="11">
    <location>
        <begin position="385"/>
        <end position="453"/>
    </location>
</feature>
<feature type="transmembrane region" description="Helical" evidence="10">
    <location>
        <begin position="286"/>
        <end position="304"/>
    </location>
</feature>
<keyword evidence="3 8" id="KW-0813">Transport</keyword>
<feature type="transmembrane region" description="Helical" evidence="10">
    <location>
        <begin position="105"/>
        <end position="127"/>
    </location>
</feature>
<name>A0A7C4QUY7_9PLAN</name>
<dbReference type="EMBL" id="DSVQ01000012">
    <property type="protein sequence ID" value="HGT39070.1"/>
    <property type="molecule type" value="Genomic_DNA"/>
</dbReference>
<sequence>MWDWSPLDTWIALTGALAAMSCALPGTLLVLRRQSLLGDALSHATLPGIVLAFLAVHWAEQAGWISRETLPAIRSAALFAGAGITGVGCGMLAELLRRWGRLEPSAALGVVYTTLFAFGLLLVRAAADQAHIDPGCVLYGNLETVVTDTVTRWNVPRAALLNGLVLLINAGLLCLCFKELQLCTFDADLARALGLPAEKLHLGLLAATGATVVAAFESVGSILVIAMLIVPAATAVLLSDRLSGVFAWALLAAAAAAFLGHAAAVMVPPVLQSLFRLPQPGEVSTAGMMALAAGGLFLLAWLLAPQHGWLRRQLYHGELQTRVLAEDILGVLFRLEELGAPTGQTIGTAQLSATLHAPVWRVWLALWYLRRMQWIERQDDGLTLTSHGRERGRELVRSHRLWEAYLAKHFALPDRSLHAAAAEAEHFLSAPERAQIAAELQQPAHDPHGRAIPPEPRT</sequence>
<dbReference type="InterPro" id="IPR001626">
    <property type="entry name" value="ABC_TroCD"/>
</dbReference>
<reference evidence="12" key="1">
    <citation type="journal article" date="2020" name="mSystems">
        <title>Genome- and Community-Level Interaction Insights into Carbon Utilization and Element Cycling Functions of Hydrothermarchaeota in Hydrothermal Sediment.</title>
        <authorList>
            <person name="Zhou Z."/>
            <person name="Liu Y."/>
            <person name="Xu W."/>
            <person name="Pan J."/>
            <person name="Luo Z.H."/>
            <person name="Li M."/>
        </authorList>
    </citation>
    <scope>NUCLEOTIDE SEQUENCE [LARGE SCALE GENOMIC DNA]</scope>
    <source>
        <strain evidence="12">SpSt-508</strain>
    </source>
</reference>
<evidence type="ECO:0000313" key="12">
    <source>
        <dbReference type="EMBL" id="HGT39070.1"/>
    </source>
</evidence>
<dbReference type="InterPro" id="IPR036421">
    <property type="entry name" value="Fe_dep_repressor_sf"/>
</dbReference>
<evidence type="ECO:0000256" key="10">
    <source>
        <dbReference type="SAM" id="Phobius"/>
    </source>
</evidence>
<evidence type="ECO:0000256" key="5">
    <source>
        <dbReference type="ARBA" id="ARBA00022692"/>
    </source>
</evidence>
<evidence type="ECO:0000259" key="11">
    <source>
        <dbReference type="Pfam" id="PF02742"/>
    </source>
</evidence>
<comment type="similarity">
    <text evidence="2 8">Belongs to the ABC-3 integral membrane protein family.</text>
</comment>
<feature type="transmembrane region" description="Helical" evidence="10">
    <location>
        <begin position="12"/>
        <end position="31"/>
    </location>
</feature>
<dbReference type="GO" id="GO:0003700">
    <property type="term" value="F:DNA-binding transcription factor activity"/>
    <property type="evidence" value="ECO:0007669"/>
    <property type="project" value="InterPro"/>
</dbReference>
<feature type="transmembrane region" description="Helical" evidence="10">
    <location>
        <begin position="71"/>
        <end position="93"/>
    </location>
</feature>
<evidence type="ECO:0000256" key="8">
    <source>
        <dbReference type="RuleBase" id="RU003943"/>
    </source>
</evidence>
<dbReference type="SUPFAM" id="SSF47979">
    <property type="entry name" value="Iron-dependent repressor protein, dimerization domain"/>
    <property type="match status" value="1"/>
</dbReference>
<organism evidence="12">
    <name type="scientific">Schlesneria paludicola</name>
    <dbReference type="NCBI Taxonomy" id="360056"/>
    <lineage>
        <taxon>Bacteria</taxon>
        <taxon>Pseudomonadati</taxon>
        <taxon>Planctomycetota</taxon>
        <taxon>Planctomycetia</taxon>
        <taxon>Planctomycetales</taxon>
        <taxon>Planctomycetaceae</taxon>
        <taxon>Schlesneria</taxon>
    </lineage>
</organism>
<keyword evidence="4" id="KW-1003">Cell membrane</keyword>
<dbReference type="Pfam" id="PF02742">
    <property type="entry name" value="Fe_dep_repr_C"/>
    <property type="match status" value="1"/>
</dbReference>
<evidence type="ECO:0000256" key="7">
    <source>
        <dbReference type="ARBA" id="ARBA00023136"/>
    </source>
</evidence>
<dbReference type="InterPro" id="IPR037294">
    <property type="entry name" value="ABC_BtuC-like"/>
</dbReference>
<dbReference type="GO" id="GO:0043190">
    <property type="term" value="C:ATP-binding cassette (ABC) transporter complex"/>
    <property type="evidence" value="ECO:0007669"/>
    <property type="project" value="InterPro"/>
</dbReference>
<dbReference type="CDD" id="cd06550">
    <property type="entry name" value="TM_ABC_iron-siderophores_like"/>
    <property type="match status" value="1"/>
</dbReference>
<keyword evidence="6 10" id="KW-1133">Transmembrane helix</keyword>
<feature type="transmembrane region" description="Helical" evidence="10">
    <location>
        <begin position="245"/>
        <end position="266"/>
    </location>
</feature>
<feature type="transmembrane region" description="Helical" evidence="10">
    <location>
        <begin position="40"/>
        <end position="59"/>
    </location>
</feature>
<evidence type="ECO:0000256" key="9">
    <source>
        <dbReference type="SAM" id="MobiDB-lite"/>
    </source>
</evidence>
<dbReference type="GO" id="GO:0046983">
    <property type="term" value="F:protein dimerization activity"/>
    <property type="evidence" value="ECO:0007669"/>
    <property type="project" value="InterPro"/>
</dbReference>
<dbReference type="AlphaFoldDB" id="A0A7C4QUY7"/>
<evidence type="ECO:0000256" key="1">
    <source>
        <dbReference type="ARBA" id="ARBA00004651"/>
    </source>
</evidence>
<evidence type="ECO:0000256" key="3">
    <source>
        <dbReference type="ARBA" id="ARBA00022448"/>
    </source>
</evidence>
<accession>A0A7C4QUY7</accession>
<comment type="subcellular location">
    <subcellularLocation>
        <location evidence="1 8">Cell membrane</location>
        <topology evidence="1 8">Multi-pass membrane protein</topology>
    </subcellularLocation>
</comment>
<keyword evidence="5 8" id="KW-0812">Transmembrane</keyword>
<feature type="transmembrane region" description="Helical" evidence="10">
    <location>
        <begin position="200"/>
        <end position="216"/>
    </location>
</feature>
<dbReference type="InterPro" id="IPR036388">
    <property type="entry name" value="WH-like_DNA-bd_sf"/>
</dbReference>
<protein>
    <submittedName>
        <fullName evidence="12">Iron ABC transporter</fullName>
    </submittedName>
</protein>
<feature type="transmembrane region" description="Helical" evidence="10">
    <location>
        <begin position="222"/>
        <end position="238"/>
    </location>
</feature>
<evidence type="ECO:0000256" key="6">
    <source>
        <dbReference type="ARBA" id="ARBA00022989"/>
    </source>
</evidence>
<comment type="caution">
    <text evidence="12">The sequence shown here is derived from an EMBL/GenBank/DDBJ whole genome shotgun (WGS) entry which is preliminary data.</text>
</comment>
<keyword evidence="7 10" id="KW-0472">Membrane</keyword>
<evidence type="ECO:0000256" key="2">
    <source>
        <dbReference type="ARBA" id="ARBA00008034"/>
    </source>
</evidence>
<feature type="region of interest" description="Disordered" evidence="9">
    <location>
        <begin position="439"/>
        <end position="458"/>
    </location>
</feature>
<dbReference type="GO" id="GO:0046914">
    <property type="term" value="F:transition metal ion binding"/>
    <property type="evidence" value="ECO:0007669"/>
    <property type="project" value="InterPro"/>
</dbReference>
<proteinExistence type="inferred from homology"/>
<dbReference type="Gene3D" id="1.10.10.10">
    <property type="entry name" value="Winged helix-like DNA-binding domain superfamily/Winged helix DNA-binding domain"/>
    <property type="match status" value="1"/>
</dbReference>
<dbReference type="Gene3D" id="1.10.3470.10">
    <property type="entry name" value="ABC transporter involved in vitamin B12 uptake, BtuC"/>
    <property type="match status" value="1"/>
</dbReference>
<dbReference type="PANTHER" id="PTHR30477:SF8">
    <property type="entry name" value="METAL TRANSPORT SYSTEM MEMBRANE PROTEIN CT_070-RELATED"/>
    <property type="match status" value="1"/>
</dbReference>
<feature type="transmembrane region" description="Helical" evidence="10">
    <location>
        <begin position="159"/>
        <end position="180"/>
    </location>
</feature>
<dbReference type="GO" id="GO:0010043">
    <property type="term" value="P:response to zinc ion"/>
    <property type="evidence" value="ECO:0007669"/>
    <property type="project" value="TreeGrafter"/>
</dbReference>
<gene>
    <name evidence="12" type="ORF">ENS64_07375</name>
</gene>
<evidence type="ECO:0000256" key="4">
    <source>
        <dbReference type="ARBA" id="ARBA00022475"/>
    </source>
</evidence>